<keyword evidence="2" id="KW-1185">Reference proteome</keyword>
<reference evidence="1 2" key="1">
    <citation type="submission" date="2018-09" db="EMBL/GenBank/DDBJ databases">
        <title>Phylogeny of the Shewanellaceae, and recommendation for two new genera, Pseudoshewanella and Parashewanella.</title>
        <authorList>
            <person name="Wang G."/>
        </authorList>
    </citation>
    <scope>NUCLEOTIDE SEQUENCE [LARGE SCALE GENOMIC DNA]</scope>
    <source>
        <strain evidence="1 2">KCTC 22492</strain>
    </source>
</reference>
<dbReference type="InterPro" id="IPR006597">
    <property type="entry name" value="Sel1-like"/>
</dbReference>
<comment type="caution">
    <text evidence="1">The sequence shown here is derived from an EMBL/GenBank/DDBJ whole genome shotgun (WGS) entry which is preliminary data.</text>
</comment>
<dbReference type="PANTHER" id="PTHR11102:SF160">
    <property type="entry name" value="ERAD-ASSOCIATED E3 UBIQUITIN-PROTEIN LIGASE COMPONENT HRD3"/>
    <property type="match status" value="1"/>
</dbReference>
<dbReference type="InterPro" id="IPR050767">
    <property type="entry name" value="Sel1_AlgK"/>
</dbReference>
<dbReference type="SMART" id="SM00671">
    <property type="entry name" value="SEL1"/>
    <property type="match status" value="4"/>
</dbReference>
<proteinExistence type="predicted"/>
<gene>
    <name evidence="1" type="ORF">D5R81_13725</name>
</gene>
<dbReference type="OrthoDB" id="6687494at2"/>
<dbReference type="Proteomes" id="UP000273022">
    <property type="component" value="Unassembled WGS sequence"/>
</dbReference>
<accession>A0A3A6U4G2</accession>
<dbReference type="PROSITE" id="PS51257">
    <property type="entry name" value="PROKAR_LIPOPROTEIN"/>
    <property type="match status" value="1"/>
</dbReference>
<name>A0A3A6U4G2_9GAMM</name>
<evidence type="ECO:0000313" key="1">
    <source>
        <dbReference type="EMBL" id="RJY10961.1"/>
    </source>
</evidence>
<dbReference type="AlphaFoldDB" id="A0A3A6U4G2"/>
<sequence>MTIKLLSTCTLIVFISGCSTIQHDERTADNLLAQGKHDAAYKHYRYLAEFGLPKVQNKLAKIYLEKGDEPQALAWLAKSAKSGDISAQLKRARVLAYSENETIRDINQATSIILNLIEQNYEPASNELIKLYLRLDNIAVPKQYIQEIKLKADQGNAIACELLAELFIKNKYTEIDQQQAKNYAYCALKEKSNAFFSLATLYNTYPEIGSFEQFFTSLKKYSDEKSTKAAIKIARHISNGQFIHWNHGHSEQLLLWAAQSELSAYYQLAKLYIVKPTIGKTLDEITHILQQGKQAGSIECYGLEAEMSLFGIMTIQDPWHAEQLLLNISEPSPYVDFLLGTLYSRGFMGEPDYPKGIAYLNQSAKGGYKRADKELAKIYSKGFGFKLDFKKAIKHQILSNADEQTLVDWQQRFGISDKVMSQAQSLAQVERLQRMAVAVGTEKDNQL</sequence>
<organism evidence="1 2">
    <name type="scientific">Parashewanella spongiae</name>
    <dbReference type="NCBI Taxonomy" id="342950"/>
    <lineage>
        <taxon>Bacteria</taxon>
        <taxon>Pseudomonadati</taxon>
        <taxon>Pseudomonadota</taxon>
        <taxon>Gammaproteobacteria</taxon>
        <taxon>Alteromonadales</taxon>
        <taxon>Shewanellaceae</taxon>
        <taxon>Parashewanella</taxon>
    </lineage>
</organism>
<dbReference type="EMBL" id="QYYH01000091">
    <property type="protein sequence ID" value="RJY10961.1"/>
    <property type="molecule type" value="Genomic_DNA"/>
</dbReference>
<evidence type="ECO:0000313" key="2">
    <source>
        <dbReference type="Proteomes" id="UP000273022"/>
    </source>
</evidence>
<dbReference type="InterPro" id="IPR011990">
    <property type="entry name" value="TPR-like_helical_dom_sf"/>
</dbReference>
<dbReference type="RefSeq" id="WP_121854209.1">
    <property type="nucleotide sequence ID" value="NZ_CP037952.1"/>
</dbReference>
<dbReference type="PANTHER" id="PTHR11102">
    <property type="entry name" value="SEL-1-LIKE PROTEIN"/>
    <property type="match status" value="1"/>
</dbReference>
<dbReference type="Gene3D" id="1.25.40.10">
    <property type="entry name" value="Tetratricopeptide repeat domain"/>
    <property type="match status" value="1"/>
</dbReference>
<protein>
    <submittedName>
        <fullName evidence="1">Sel1 repeat family protein</fullName>
    </submittedName>
</protein>
<dbReference type="SUPFAM" id="SSF81901">
    <property type="entry name" value="HCP-like"/>
    <property type="match status" value="3"/>
</dbReference>